<proteinExistence type="predicted"/>
<feature type="transmembrane region" description="Helical" evidence="1">
    <location>
        <begin position="91"/>
        <end position="111"/>
    </location>
</feature>
<feature type="transmembrane region" description="Helical" evidence="1">
    <location>
        <begin position="131"/>
        <end position="156"/>
    </location>
</feature>
<protein>
    <submittedName>
        <fullName evidence="2">Uncharacterized protein</fullName>
    </submittedName>
</protein>
<keyword evidence="1" id="KW-0472">Membrane</keyword>
<evidence type="ECO:0000313" key="2">
    <source>
        <dbReference type="EMBL" id="THU97564.1"/>
    </source>
</evidence>
<name>A0A4S8M5Q5_DENBC</name>
<sequence length="212" mass="24005">MSESVSTLGPSLGSLEFGVIVSSLLYGMLIVQASTYYQAASQYDSVFLKSFLPSLLETLHSVFNWIYLYSATVTNIGDLEASMEIPWSMSATVPLTSLVSACVQGFFAYRIYMLSQSCTFRVPDFIAEFKWLAAIALVVGAVIDVSNTAAMCYWLVPKRVFCRGKTLQVVDKLVWWTIGEFLIHAIMRKLVKNSYSDRNWNDNQVLYWKSFW</sequence>
<feature type="transmembrane region" description="Helical" evidence="1">
    <location>
        <begin position="12"/>
        <end position="31"/>
    </location>
</feature>
<evidence type="ECO:0000256" key="1">
    <source>
        <dbReference type="SAM" id="Phobius"/>
    </source>
</evidence>
<dbReference type="PANTHER" id="PTHR40465:SF1">
    <property type="entry name" value="DUF6534 DOMAIN-CONTAINING PROTEIN"/>
    <property type="match status" value="1"/>
</dbReference>
<dbReference type="AlphaFoldDB" id="A0A4S8M5Q5"/>
<keyword evidence="1" id="KW-1133">Transmembrane helix</keyword>
<keyword evidence="1" id="KW-0812">Transmembrane</keyword>
<dbReference type="EMBL" id="ML179153">
    <property type="protein sequence ID" value="THU97564.1"/>
    <property type="molecule type" value="Genomic_DNA"/>
</dbReference>
<dbReference type="PANTHER" id="PTHR40465">
    <property type="entry name" value="CHROMOSOME 1, WHOLE GENOME SHOTGUN SEQUENCE"/>
    <property type="match status" value="1"/>
</dbReference>
<keyword evidence="3" id="KW-1185">Reference proteome</keyword>
<accession>A0A4S8M5Q5</accession>
<dbReference type="Proteomes" id="UP000297245">
    <property type="component" value="Unassembled WGS sequence"/>
</dbReference>
<dbReference type="OrthoDB" id="2535105at2759"/>
<organism evidence="2 3">
    <name type="scientific">Dendrothele bispora (strain CBS 962.96)</name>
    <dbReference type="NCBI Taxonomy" id="1314807"/>
    <lineage>
        <taxon>Eukaryota</taxon>
        <taxon>Fungi</taxon>
        <taxon>Dikarya</taxon>
        <taxon>Basidiomycota</taxon>
        <taxon>Agaricomycotina</taxon>
        <taxon>Agaricomycetes</taxon>
        <taxon>Agaricomycetidae</taxon>
        <taxon>Agaricales</taxon>
        <taxon>Agaricales incertae sedis</taxon>
        <taxon>Dendrothele</taxon>
    </lineage>
</organism>
<evidence type="ECO:0000313" key="3">
    <source>
        <dbReference type="Proteomes" id="UP000297245"/>
    </source>
</evidence>
<gene>
    <name evidence="2" type="ORF">K435DRAFT_796428</name>
</gene>
<reference evidence="2 3" key="1">
    <citation type="journal article" date="2019" name="Nat. Ecol. Evol.">
        <title>Megaphylogeny resolves global patterns of mushroom evolution.</title>
        <authorList>
            <person name="Varga T."/>
            <person name="Krizsan K."/>
            <person name="Foldi C."/>
            <person name="Dima B."/>
            <person name="Sanchez-Garcia M."/>
            <person name="Sanchez-Ramirez S."/>
            <person name="Szollosi G.J."/>
            <person name="Szarkandi J.G."/>
            <person name="Papp V."/>
            <person name="Albert L."/>
            <person name="Andreopoulos W."/>
            <person name="Angelini C."/>
            <person name="Antonin V."/>
            <person name="Barry K.W."/>
            <person name="Bougher N.L."/>
            <person name="Buchanan P."/>
            <person name="Buyck B."/>
            <person name="Bense V."/>
            <person name="Catcheside P."/>
            <person name="Chovatia M."/>
            <person name="Cooper J."/>
            <person name="Damon W."/>
            <person name="Desjardin D."/>
            <person name="Finy P."/>
            <person name="Geml J."/>
            <person name="Haridas S."/>
            <person name="Hughes K."/>
            <person name="Justo A."/>
            <person name="Karasinski D."/>
            <person name="Kautmanova I."/>
            <person name="Kiss B."/>
            <person name="Kocsube S."/>
            <person name="Kotiranta H."/>
            <person name="LaButti K.M."/>
            <person name="Lechner B.E."/>
            <person name="Liimatainen K."/>
            <person name="Lipzen A."/>
            <person name="Lukacs Z."/>
            <person name="Mihaltcheva S."/>
            <person name="Morgado L.N."/>
            <person name="Niskanen T."/>
            <person name="Noordeloos M.E."/>
            <person name="Ohm R.A."/>
            <person name="Ortiz-Santana B."/>
            <person name="Ovrebo C."/>
            <person name="Racz N."/>
            <person name="Riley R."/>
            <person name="Savchenko A."/>
            <person name="Shiryaev A."/>
            <person name="Soop K."/>
            <person name="Spirin V."/>
            <person name="Szebenyi C."/>
            <person name="Tomsovsky M."/>
            <person name="Tulloss R.E."/>
            <person name="Uehling J."/>
            <person name="Grigoriev I.V."/>
            <person name="Vagvolgyi C."/>
            <person name="Papp T."/>
            <person name="Martin F.M."/>
            <person name="Miettinen O."/>
            <person name="Hibbett D.S."/>
            <person name="Nagy L.G."/>
        </authorList>
    </citation>
    <scope>NUCLEOTIDE SEQUENCE [LARGE SCALE GENOMIC DNA]</scope>
    <source>
        <strain evidence="2 3">CBS 962.96</strain>
    </source>
</reference>